<dbReference type="InterPro" id="IPR029050">
    <property type="entry name" value="Immunoprotect_excell_Ig-like"/>
</dbReference>
<dbReference type="EMBL" id="JBBMEN010000015">
    <property type="protein sequence ID" value="MEQ2386271.1"/>
    <property type="molecule type" value="Genomic_DNA"/>
</dbReference>
<feature type="compositionally biased region" description="Basic and acidic residues" evidence="2">
    <location>
        <begin position="204"/>
        <end position="230"/>
    </location>
</feature>
<organism evidence="3 4">
    <name type="scientific">Faecalibacterium intestinale</name>
    <dbReference type="NCBI Taxonomy" id="3133155"/>
    <lineage>
        <taxon>Bacteria</taxon>
        <taxon>Bacillati</taxon>
        <taxon>Bacillota</taxon>
        <taxon>Clostridia</taxon>
        <taxon>Eubacteriales</taxon>
        <taxon>Oscillospiraceae</taxon>
        <taxon>Faecalibacterium</taxon>
    </lineage>
</organism>
<dbReference type="Proteomes" id="UP001465119">
    <property type="component" value="Unassembled WGS sequence"/>
</dbReference>
<dbReference type="Gene3D" id="2.60.40.1240">
    <property type="match status" value="1"/>
</dbReference>
<evidence type="ECO:0000313" key="4">
    <source>
        <dbReference type="Proteomes" id="UP001465119"/>
    </source>
</evidence>
<sequence>MERLLELRFIRSEQSYDDSKYLRCTYKMKFTISNLSNEQIGLVNFRLFGQAREDLYHPQFTAVKCSAPKRLNGNSKDDLWLIANDDSFPRFEKHKKLYLVARVSDSTGHGIQKCVFEFQSKDWLDDRWTVTKQYEYSYYKESEAILKDITQNILREQQNKHCKNAGQETMAIDDTGRIKHISSDSKTNQDAQEKIVPENGAEFSEIKKQNSDSTDKEVKSENNSKCESERISGINIMTEMGEEERGLFGSMLDPKTIRLSVLDTELKDATDDKEYFMLWIEIENKSDEIREFSFQNFNLQDCDRVNLKYSGFVDGNEPSDVGIAPDTKDRFYVAFSAGKTKHKDLQLTLAFNVIVAGYDEEVSVVFQTSSVDDTWIEKQHKLVLPQLQPSEKKIEDKIKYIESSMIESLRVVEKEYGVEFKNVGLAKNDNRLTLRGIVRSVEKRRCSLLIAVVALNSQEKAVDQTNILVCANDNTWKAFDKRFCAENFNKIFKLIVVPE</sequence>
<evidence type="ECO:0000256" key="1">
    <source>
        <dbReference type="ARBA" id="ARBA00022729"/>
    </source>
</evidence>
<accession>A0ABV1C7K3</accession>
<proteinExistence type="predicted"/>
<dbReference type="RefSeq" id="WP_349186774.1">
    <property type="nucleotide sequence ID" value="NZ_JBBMEN010000015.1"/>
</dbReference>
<name>A0ABV1C7K3_9FIRM</name>
<evidence type="ECO:0000313" key="3">
    <source>
        <dbReference type="EMBL" id="MEQ2386271.1"/>
    </source>
</evidence>
<keyword evidence="1" id="KW-0732">Signal</keyword>
<comment type="caution">
    <text evidence="3">The sequence shown here is derived from an EMBL/GenBank/DDBJ whole genome shotgun (WGS) entry which is preliminary data.</text>
</comment>
<keyword evidence="4" id="KW-1185">Reference proteome</keyword>
<evidence type="ECO:0000256" key="2">
    <source>
        <dbReference type="SAM" id="MobiDB-lite"/>
    </source>
</evidence>
<reference evidence="3 4" key="1">
    <citation type="submission" date="2024-03" db="EMBL/GenBank/DDBJ databases">
        <title>Human intestinal bacterial collection.</title>
        <authorList>
            <person name="Pauvert C."/>
            <person name="Hitch T.C.A."/>
            <person name="Clavel T."/>
        </authorList>
    </citation>
    <scope>NUCLEOTIDE SEQUENCE [LARGE SCALE GENOMIC DNA]</scope>
    <source>
        <strain evidence="3 4">CLA-AA-H281</strain>
    </source>
</reference>
<feature type="region of interest" description="Disordered" evidence="2">
    <location>
        <begin position="181"/>
        <end position="230"/>
    </location>
</feature>
<gene>
    <name evidence="3" type="ORF">WMO20_10095</name>
</gene>
<protein>
    <submittedName>
        <fullName evidence="3">Uncharacterized protein</fullName>
    </submittedName>
</protein>